<feature type="domain" description="Aldehyde oxidase/xanthine dehydrogenase a/b hammerhead" evidence="5">
    <location>
        <begin position="66"/>
        <end position="178"/>
    </location>
</feature>
<gene>
    <name evidence="6" type="ORF">G8770_09015</name>
</gene>
<protein>
    <submittedName>
        <fullName evidence="6">Xanthine dehydrogenase family protein molybdopterin-binding subunit</fullName>
    </submittedName>
</protein>
<reference evidence="6" key="1">
    <citation type="submission" date="2020-03" db="EMBL/GenBank/DDBJ databases">
        <authorList>
            <person name="Guo F."/>
        </authorList>
    </citation>
    <scope>NUCLEOTIDE SEQUENCE</scope>
    <source>
        <strain evidence="6">JCM 30134</strain>
    </source>
</reference>
<sequence>MNAPTQISGPKATENIQETQLAIKSESQLESKSENKPSEKPSHDAITSGRYIGQRVRRKEDPRLLTGRGQFVDDISLPGQLQVAFARSPIARGDIVAINMDIALDVPGVHAIYTQQDLACYNVDMISFFLVSPEVEITPLANGRVAYVGEPVALVIADSRAIAEDAASLIEVEYAEQDPVISIRDAHHAPPIHPGTDDNIAAQMGEEDIDEDLEAELQRAPHLITHTVVHQRISQSPMETRGVLVTFDGSEEITLYITCQSPHMVARWVSIALGLPPAAIRVIAKDVGGGFGLKNHPWKEETAVILAAMKLRRPLKWIEDRYENLIGANQAREQEMALQIGFDHDGTLIASHGNYSCNNGAYPQLAECNIAVHMFVWAAYKMPTYGFLTRGWYTNTVGYAAYRGPWAMETLIRETALDVAARRIGLDPIEIRRRNLVTLQDQPTTSCMEIPLEDVTPAECLEKLLTAFDVAAFRQEQAAAREQERYLGLGLATYIEPTGAAGAITTMTGELAQVRIEPTGKVTATMSTHSQGHGTATTMAQIFADRLGVAYEDVTVFEGDSSRGGFSPGAAGSRQGVIAGGAAIKAAELLADKTKLLASHLLDTTPDNILIDNGMVSVAGQPDKTRSLADIANIAYGEPDRLPEDFEPGLEAQYRYQPPPMTFSSAANACVVEVDSDTGFVKILRWISSEDCGTPINPAIVEGQISGGLAQAIGMVLLEEVGFDERGNPTTATYKDYHLPAISDVPDFEFVHANTPSQSVGGMRGVGEGGAIIGAPALVNAIADALSPFGEVPVELPLTPVKLLSVIEGRDLSRKTAAPANTPAQEGNTSVAEPVTPATAPEPAIAPATATATNTVAAVIDGDWKMILSTPMGPQEISGHFETQGDLLSGYLSSPEGQMDFSGTAEGNNLKFDLKVQKPMKITLKYNLTVDGDKLAGKCKMGIFGSAKVSGERA</sequence>
<dbReference type="InterPro" id="IPR036856">
    <property type="entry name" value="Ald_Oxase/Xan_DH_a/b_sf"/>
</dbReference>
<feature type="region of interest" description="Disordered" evidence="4">
    <location>
        <begin position="25"/>
        <end position="50"/>
    </location>
</feature>
<dbReference type="AlphaFoldDB" id="A0A9E5JVJ8"/>
<dbReference type="InterPro" id="IPR037165">
    <property type="entry name" value="AldOxase/xan_DH_Mopterin-bd_sf"/>
</dbReference>
<dbReference type="InterPro" id="IPR016208">
    <property type="entry name" value="Ald_Oxase/xanthine_DH-like"/>
</dbReference>
<evidence type="ECO:0000313" key="7">
    <source>
        <dbReference type="Proteomes" id="UP000787472"/>
    </source>
</evidence>
<dbReference type="Proteomes" id="UP000787472">
    <property type="component" value="Unassembled WGS sequence"/>
</dbReference>
<dbReference type="GO" id="GO:0016491">
    <property type="term" value="F:oxidoreductase activity"/>
    <property type="evidence" value="ECO:0007669"/>
    <property type="project" value="UniProtKB-KW"/>
</dbReference>
<dbReference type="PANTHER" id="PTHR11908:SF132">
    <property type="entry name" value="ALDEHYDE OXIDASE 1-RELATED"/>
    <property type="match status" value="1"/>
</dbReference>
<evidence type="ECO:0000256" key="1">
    <source>
        <dbReference type="ARBA" id="ARBA00006849"/>
    </source>
</evidence>
<keyword evidence="2" id="KW-0500">Molybdenum</keyword>
<dbReference type="InterPro" id="IPR046867">
    <property type="entry name" value="AldOxase/xan_DH_MoCoBD2"/>
</dbReference>
<comment type="similarity">
    <text evidence="1">Belongs to the xanthine dehydrogenase family.</text>
</comment>
<dbReference type="Pfam" id="PF02738">
    <property type="entry name" value="MoCoBD_1"/>
    <property type="match status" value="1"/>
</dbReference>
<evidence type="ECO:0000259" key="5">
    <source>
        <dbReference type="SMART" id="SM01008"/>
    </source>
</evidence>
<organism evidence="6 7">
    <name type="scientific">Pseudomaricurvus hydrocarbonicus</name>
    <dbReference type="NCBI Taxonomy" id="1470433"/>
    <lineage>
        <taxon>Bacteria</taxon>
        <taxon>Pseudomonadati</taxon>
        <taxon>Pseudomonadota</taxon>
        <taxon>Gammaproteobacteria</taxon>
        <taxon>Cellvibrionales</taxon>
        <taxon>Cellvibrionaceae</taxon>
        <taxon>Pseudomaricurvus</taxon>
    </lineage>
</organism>
<evidence type="ECO:0000256" key="3">
    <source>
        <dbReference type="ARBA" id="ARBA00023002"/>
    </source>
</evidence>
<dbReference type="SUPFAM" id="SSF56003">
    <property type="entry name" value="Molybdenum cofactor-binding domain"/>
    <property type="match status" value="1"/>
</dbReference>
<dbReference type="Pfam" id="PF20256">
    <property type="entry name" value="MoCoBD_2"/>
    <property type="match status" value="1"/>
</dbReference>
<dbReference type="GO" id="GO:0005506">
    <property type="term" value="F:iron ion binding"/>
    <property type="evidence" value="ECO:0007669"/>
    <property type="project" value="InterPro"/>
</dbReference>
<dbReference type="InterPro" id="IPR000674">
    <property type="entry name" value="Ald_Oxase/Xan_DH_a/b"/>
</dbReference>
<dbReference type="Gene3D" id="3.90.1170.50">
    <property type="entry name" value="Aldehyde oxidase/xanthine dehydrogenase, a/b hammerhead"/>
    <property type="match status" value="1"/>
</dbReference>
<dbReference type="EMBL" id="JAAONZ010000005">
    <property type="protein sequence ID" value="NHO65680.1"/>
    <property type="molecule type" value="Genomic_DNA"/>
</dbReference>
<proteinExistence type="inferred from homology"/>
<keyword evidence="3" id="KW-0560">Oxidoreductase</keyword>
<evidence type="ECO:0000256" key="2">
    <source>
        <dbReference type="ARBA" id="ARBA00022505"/>
    </source>
</evidence>
<evidence type="ECO:0000256" key="4">
    <source>
        <dbReference type="SAM" id="MobiDB-lite"/>
    </source>
</evidence>
<feature type="compositionally biased region" description="Basic and acidic residues" evidence="4">
    <location>
        <begin position="27"/>
        <end position="43"/>
    </location>
</feature>
<keyword evidence="7" id="KW-1185">Reference proteome</keyword>
<dbReference type="InterPro" id="IPR008274">
    <property type="entry name" value="AldOxase/xan_DH_MoCoBD1"/>
</dbReference>
<comment type="caution">
    <text evidence="6">The sequence shown here is derived from an EMBL/GenBank/DDBJ whole genome shotgun (WGS) entry which is preliminary data.</text>
</comment>
<evidence type="ECO:0000313" key="6">
    <source>
        <dbReference type="EMBL" id="NHO65680.1"/>
    </source>
</evidence>
<dbReference type="SMART" id="SM01008">
    <property type="entry name" value="Ald_Xan_dh_C"/>
    <property type="match status" value="1"/>
</dbReference>
<dbReference type="SUPFAM" id="SSF54665">
    <property type="entry name" value="CO dehydrogenase molybdoprotein N-domain-like"/>
    <property type="match status" value="1"/>
</dbReference>
<dbReference type="Pfam" id="PF01315">
    <property type="entry name" value="Ald_Xan_dh_C"/>
    <property type="match status" value="1"/>
</dbReference>
<accession>A0A9E5JVJ8</accession>
<dbReference type="PANTHER" id="PTHR11908">
    <property type="entry name" value="XANTHINE DEHYDROGENASE"/>
    <property type="match status" value="1"/>
</dbReference>
<dbReference type="RefSeq" id="WP_167185073.1">
    <property type="nucleotide sequence ID" value="NZ_JAAONZ010000005.1"/>
</dbReference>
<name>A0A9E5JVJ8_9GAMM</name>
<dbReference type="Gene3D" id="3.30.365.10">
    <property type="entry name" value="Aldehyde oxidase/xanthine dehydrogenase, molybdopterin binding domain"/>
    <property type="match status" value="4"/>
</dbReference>